<comment type="similarity">
    <text evidence="2">Belongs to the YkuD family.</text>
</comment>
<dbReference type="GO" id="GO:0009252">
    <property type="term" value="P:peptidoglycan biosynthetic process"/>
    <property type="evidence" value="ECO:0007669"/>
    <property type="project" value="UniProtKB-UniPathway"/>
</dbReference>
<dbReference type="PANTHER" id="PTHR41533">
    <property type="entry name" value="L,D-TRANSPEPTIDASE HI_1667-RELATED"/>
    <property type="match status" value="1"/>
</dbReference>
<keyword evidence="10" id="KW-1185">Reference proteome</keyword>
<dbReference type="InterPro" id="IPR005490">
    <property type="entry name" value="LD_TPept_cat_dom"/>
</dbReference>
<keyword evidence="5 7" id="KW-0573">Peptidoglycan synthesis</keyword>
<keyword evidence="6 7" id="KW-0961">Cell wall biogenesis/degradation</keyword>
<keyword evidence="4 7" id="KW-0133">Cell shape</keyword>
<dbReference type="GO" id="GO:0071555">
    <property type="term" value="P:cell wall organization"/>
    <property type="evidence" value="ECO:0007669"/>
    <property type="project" value="UniProtKB-UniRule"/>
</dbReference>
<dbReference type="GO" id="GO:0004180">
    <property type="term" value="F:carboxypeptidase activity"/>
    <property type="evidence" value="ECO:0007669"/>
    <property type="project" value="UniProtKB-ARBA"/>
</dbReference>
<accession>A0A2P8G5I7</accession>
<evidence type="ECO:0000256" key="7">
    <source>
        <dbReference type="PROSITE-ProRule" id="PRU01373"/>
    </source>
</evidence>
<dbReference type="Gene3D" id="2.40.440.10">
    <property type="entry name" value="L,D-transpeptidase catalytic domain-like"/>
    <property type="match status" value="1"/>
</dbReference>
<evidence type="ECO:0000256" key="6">
    <source>
        <dbReference type="ARBA" id="ARBA00023316"/>
    </source>
</evidence>
<evidence type="ECO:0000256" key="3">
    <source>
        <dbReference type="ARBA" id="ARBA00022679"/>
    </source>
</evidence>
<feature type="active site" description="Nucleophile" evidence="7">
    <location>
        <position position="58"/>
    </location>
</feature>
<protein>
    <submittedName>
        <fullName evidence="9">L,D-transpeptidase-like protein</fullName>
    </submittedName>
</protein>
<gene>
    <name evidence="9" type="ORF">CLV42_107312</name>
</gene>
<dbReference type="PROSITE" id="PS52029">
    <property type="entry name" value="LD_TPASE"/>
    <property type="match status" value="1"/>
</dbReference>
<comment type="pathway">
    <text evidence="1 7">Cell wall biogenesis; peptidoglycan biosynthesis.</text>
</comment>
<dbReference type="PANTHER" id="PTHR41533:SF2">
    <property type="entry name" value="BLR7131 PROTEIN"/>
    <property type="match status" value="1"/>
</dbReference>
<evidence type="ECO:0000256" key="4">
    <source>
        <dbReference type="ARBA" id="ARBA00022960"/>
    </source>
</evidence>
<dbReference type="InterPro" id="IPR052905">
    <property type="entry name" value="LD-transpeptidase_YkuD-like"/>
</dbReference>
<dbReference type="EMBL" id="PYGK01000007">
    <property type="protein sequence ID" value="PSL29165.1"/>
    <property type="molecule type" value="Genomic_DNA"/>
</dbReference>
<evidence type="ECO:0000256" key="2">
    <source>
        <dbReference type="ARBA" id="ARBA00005992"/>
    </source>
</evidence>
<evidence type="ECO:0000259" key="8">
    <source>
        <dbReference type="PROSITE" id="PS52029"/>
    </source>
</evidence>
<sequence length="138" mass="16242">MEITGYNGNLPIVRQRPGPNNALGRVKFLFPNNYNIYFHDTPAQSLFSKNRRAFSHGCIRLESPFLLAKYLLEQDTVWTDAAIKKLMIRKDEKWIKLNKKWPVFITYFTSWADDDGSVHFLEDVYNHDQQLAARLFED</sequence>
<evidence type="ECO:0000313" key="10">
    <source>
        <dbReference type="Proteomes" id="UP000240978"/>
    </source>
</evidence>
<dbReference type="SUPFAM" id="SSF141523">
    <property type="entry name" value="L,D-transpeptidase catalytic domain-like"/>
    <property type="match status" value="1"/>
</dbReference>
<dbReference type="GO" id="GO:0008360">
    <property type="term" value="P:regulation of cell shape"/>
    <property type="evidence" value="ECO:0007669"/>
    <property type="project" value="UniProtKB-UniRule"/>
</dbReference>
<organism evidence="9 10">
    <name type="scientific">Chitinophaga ginsengisoli</name>
    <dbReference type="NCBI Taxonomy" id="363837"/>
    <lineage>
        <taxon>Bacteria</taxon>
        <taxon>Pseudomonadati</taxon>
        <taxon>Bacteroidota</taxon>
        <taxon>Chitinophagia</taxon>
        <taxon>Chitinophagales</taxon>
        <taxon>Chitinophagaceae</taxon>
        <taxon>Chitinophaga</taxon>
    </lineage>
</organism>
<evidence type="ECO:0000313" key="9">
    <source>
        <dbReference type="EMBL" id="PSL29165.1"/>
    </source>
</evidence>
<dbReference type="CDD" id="cd16913">
    <property type="entry name" value="YkuD_like"/>
    <property type="match status" value="1"/>
</dbReference>
<dbReference type="InterPro" id="IPR038063">
    <property type="entry name" value="Transpep_catalytic_dom"/>
</dbReference>
<dbReference type="Pfam" id="PF03734">
    <property type="entry name" value="YkuD"/>
    <property type="match status" value="1"/>
</dbReference>
<keyword evidence="3" id="KW-0808">Transferase</keyword>
<dbReference type="AlphaFoldDB" id="A0A2P8G5I7"/>
<reference evidence="9 10" key="1">
    <citation type="submission" date="2018-03" db="EMBL/GenBank/DDBJ databases">
        <title>Genomic Encyclopedia of Archaeal and Bacterial Type Strains, Phase II (KMG-II): from individual species to whole genera.</title>
        <authorList>
            <person name="Goeker M."/>
        </authorList>
    </citation>
    <scope>NUCLEOTIDE SEQUENCE [LARGE SCALE GENOMIC DNA]</scope>
    <source>
        <strain evidence="9 10">DSM 18107</strain>
    </source>
</reference>
<dbReference type="GO" id="GO:0016740">
    <property type="term" value="F:transferase activity"/>
    <property type="evidence" value="ECO:0007669"/>
    <property type="project" value="UniProtKB-KW"/>
</dbReference>
<dbReference type="Proteomes" id="UP000240978">
    <property type="component" value="Unassembled WGS sequence"/>
</dbReference>
<evidence type="ECO:0000256" key="1">
    <source>
        <dbReference type="ARBA" id="ARBA00004752"/>
    </source>
</evidence>
<feature type="domain" description="L,D-TPase catalytic" evidence="8">
    <location>
        <begin position="1"/>
        <end position="86"/>
    </location>
</feature>
<feature type="active site" description="Proton donor/acceptor" evidence="7">
    <location>
        <position position="39"/>
    </location>
</feature>
<name>A0A2P8G5I7_9BACT</name>
<proteinExistence type="inferred from homology"/>
<dbReference type="UniPathway" id="UPA00219"/>
<evidence type="ECO:0000256" key="5">
    <source>
        <dbReference type="ARBA" id="ARBA00022984"/>
    </source>
</evidence>
<comment type="caution">
    <text evidence="9">The sequence shown here is derived from an EMBL/GenBank/DDBJ whole genome shotgun (WGS) entry which is preliminary data.</text>
</comment>